<dbReference type="GO" id="GO:0003964">
    <property type="term" value="F:RNA-directed DNA polymerase activity"/>
    <property type="evidence" value="ECO:0007669"/>
    <property type="project" value="UniProtKB-KW"/>
</dbReference>
<protein>
    <submittedName>
        <fullName evidence="2">Reverse transcriptase</fullName>
    </submittedName>
</protein>
<dbReference type="AlphaFoldDB" id="A0A5B6X367"/>
<dbReference type="Pfam" id="PF17919">
    <property type="entry name" value="RT_RNaseH_2"/>
    <property type="match status" value="1"/>
</dbReference>
<sequence length="126" mass="14675">MRCMNDIFADMLEEALDIFLDDFSVYGDSFQECLDNFEKVLKNLWVIKEKLISAPIITTLNWLEPFIVMYNVRDYAVGAVLGQKRNNTFGAILYASKMLIQHNAITLQSKKKCWRWFSLVKNSNPI</sequence>
<dbReference type="OrthoDB" id="1019329at2759"/>
<proteinExistence type="predicted"/>
<keyword evidence="3" id="KW-1185">Reference proteome</keyword>
<dbReference type="EMBL" id="SMMG02000001">
    <property type="protein sequence ID" value="KAA3487532.1"/>
    <property type="molecule type" value="Genomic_DNA"/>
</dbReference>
<dbReference type="SUPFAM" id="SSF56672">
    <property type="entry name" value="DNA/RNA polymerases"/>
    <property type="match status" value="1"/>
</dbReference>
<accession>A0A5B6X367</accession>
<reference evidence="3" key="1">
    <citation type="journal article" date="2019" name="Plant Biotechnol. J.">
        <title>Genome sequencing of the Australian wild diploid species Gossypium australe highlights disease resistance and delayed gland morphogenesis.</title>
        <authorList>
            <person name="Cai Y."/>
            <person name="Cai X."/>
            <person name="Wang Q."/>
            <person name="Wang P."/>
            <person name="Zhang Y."/>
            <person name="Cai C."/>
            <person name="Xu Y."/>
            <person name="Wang K."/>
            <person name="Zhou Z."/>
            <person name="Wang C."/>
            <person name="Geng S."/>
            <person name="Li B."/>
            <person name="Dong Q."/>
            <person name="Hou Y."/>
            <person name="Wang H."/>
            <person name="Ai P."/>
            <person name="Liu Z."/>
            <person name="Yi F."/>
            <person name="Sun M."/>
            <person name="An G."/>
            <person name="Cheng J."/>
            <person name="Zhang Y."/>
            <person name="Shi Q."/>
            <person name="Xie Y."/>
            <person name="Shi X."/>
            <person name="Chang Y."/>
            <person name="Huang F."/>
            <person name="Chen Y."/>
            <person name="Hong S."/>
            <person name="Mi L."/>
            <person name="Sun Q."/>
            <person name="Zhang L."/>
            <person name="Zhou B."/>
            <person name="Peng R."/>
            <person name="Zhang X."/>
            <person name="Liu F."/>
        </authorList>
    </citation>
    <scope>NUCLEOTIDE SEQUENCE [LARGE SCALE GENOMIC DNA]</scope>
    <source>
        <strain evidence="3">cv. PA1801</strain>
    </source>
</reference>
<evidence type="ECO:0000313" key="3">
    <source>
        <dbReference type="Proteomes" id="UP000325315"/>
    </source>
</evidence>
<evidence type="ECO:0000313" key="2">
    <source>
        <dbReference type="EMBL" id="KAA3487532.1"/>
    </source>
</evidence>
<dbReference type="InterPro" id="IPR041577">
    <property type="entry name" value="RT_RNaseH_2"/>
</dbReference>
<dbReference type="Proteomes" id="UP000325315">
    <property type="component" value="Unassembled WGS sequence"/>
</dbReference>
<dbReference type="InterPro" id="IPR043502">
    <property type="entry name" value="DNA/RNA_pol_sf"/>
</dbReference>
<gene>
    <name evidence="2" type="ORF">EPI10_031349</name>
</gene>
<dbReference type="Gene3D" id="3.30.70.270">
    <property type="match status" value="1"/>
</dbReference>
<comment type="caution">
    <text evidence="2">The sequence shown here is derived from an EMBL/GenBank/DDBJ whole genome shotgun (WGS) entry which is preliminary data.</text>
</comment>
<keyword evidence="2" id="KW-0695">RNA-directed DNA polymerase</keyword>
<name>A0A5B6X367_9ROSI</name>
<keyword evidence="2" id="KW-0808">Transferase</keyword>
<feature type="domain" description="Reverse transcriptase/retrotransposon-derived protein RNase H-like" evidence="1">
    <location>
        <begin position="47"/>
        <end position="113"/>
    </location>
</feature>
<organism evidence="2 3">
    <name type="scientific">Gossypium australe</name>
    <dbReference type="NCBI Taxonomy" id="47621"/>
    <lineage>
        <taxon>Eukaryota</taxon>
        <taxon>Viridiplantae</taxon>
        <taxon>Streptophyta</taxon>
        <taxon>Embryophyta</taxon>
        <taxon>Tracheophyta</taxon>
        <taxon>Spermatophyta</taxon>
        <taxon>Magnoliopsida</taxon>
        <taxon>eudicotyledons</taxon>
        <taxon>Gunneridae</taxon>
        <taxon>Pentapetalae</taxon>
        <taxon>rosids</taxon>
        <taxon>malvids</taxon>
        <taxon>Malvales</taxon>
        <taxon>Malvaceae</taxon>
        <taxon>Malvoideae</taxon>
        <taxon>Gossypium</taxon>
    </lineage>
</organism>
<evidence type="ECO:0000259" key="1">
    <source>
        <dbReference type="Pfam" id="PF17919"/>
    </source>
</evidence>
<keyword evidence="2" id="KW-0548">Nucleotidyltransferase</keyword>
<dbReference type="InterPro" id="IPR043128">
    <property type="entry name" value="Rev_trsase/Diguanyl_cyclase"/>
</dbReference>